<dbReference type="SUPFAM" id="SSF53098">
    <property type="entry name" value="Ribonuclease H-like"/>
    <property type="match status" value="1"/>
</dbReference>
<dbReference type="GO" id="GO:0015074">
    <property type="term" value="P:DNA integration"/>
    <property type="evidence" value="ECO:0007669"/>
    <property type="project" value="InterPro"/>
</dbReference>
<gene>
    <name evidence="3" type="ORF">M513_13048</name>
</gene>
<evidence type="ECO:0000259" key="2">
    <source>
        <dbReference type="PROSITE" id="PS50994"/>
    </source>
</evidence>
<proteinExistence type="predicted"/>
<keyword evidence="4" id="KW-1185">Reference proteome</keyword>
<organism evidence="3 4">
    <name type="scientific">Trichuris suis</name>
    <name type="common">pig whipworm</name>
    <dbReference type="NCBI Taxonomy" id="68888"/>
    <lineage>
        <taxon>Eukaryota</taxon>
        <taxon>Metazoa</taxon>
        <taxon>Ecdysozoa</taxon>
        <taxon>Nematoda</taxon>
        <taxon>Enoplea</taxon>
        <taxon>Dorylaimia</taxon>
        <taxon>Trichinellida</taxon>
        <taxon>Trichuridae</taxon>
        <taxon>Trichuris</taxon>
    </lineage>
</organism>
<dbReference type="EMBL" id="KL363395">
    <property type="protein sequence ID" value="KFD46081.1"/>
    <property type="molecule type" value="Genomic_DNA"/>
</dbReference>
<feature type="domain" description="Integrase catalytic" evidence="2">
    <location>
        <begin position="1"/>
        <end position="91"/>
    </location>
</feature>
<dbReference type="PROSITE" id="PS50994">
    <property type="entry name" value="INTEGRASE"/>
    <property type="match status" value="1"/>
</dbReference>
<feature type="region of interest" description="Disordered" evidence="1">
    <location>
        <begin position="57"/>
        <end position="91"/>
    </location>
</feature>
<reference evidence="3 4" key="1">
    <citation type="journal article" date="2014" name="Nat. Genet.">
        <title>Genome and transcriptome of the porcine whipworm Trichuris suis.</title>
        <authorList>
            <person name="Jex A.R."/>
            <person name="Nejsum P."/>
            <person name="Schwarz E.M."/>
            <person name="Hu L."/>
            <person name="Young N.D."/>
            <person name="Hall R.S."/>
            <person name="Korhonen P.K."/>
            <person name="Liao S."/>
            <person name="Thamsborg S."/>
            <person name="Xia J."/>
            <person name="Xu P."/>
            <person name="Wang S."/>
            <person name="Scheerlinck J.P."/>
            <person name="Hofmann A."/>
            <person name="Sternberg P.W."/>
            <person name="Wang J."/>
            <person name="Gasser R.B."/>
        </authorList>
    </citation>
    <scope>NUCLEOTIDE SEQUENCE [LARGE SCALE GENOMIC DNA]</scope>
    <source>
        <strain evidence="3">DCEP-RM93M</strain>
    </source>
</reference>
<evidence type="ECO:0000313" key="3">
    <source>
        <dbReference type="EMBL" id="KFD46081.1"/>
    </source>
</evidence>
<dbReference type="Proteomes" id="UP000030764">
    <property type="component" value="Unassembled WGS sequence"/>
</dbReference>
<dbReference type="InterPro" id="IPR012337">
    <property type="entry name" value="RNaseH-like_sf"/>
</dbReference>
<protein>
    <recommendedName>
        <fullName evidence="2">Integrase catalytic domain-containing protein</fullName>
    </recommendedName>
</protein>
<dbReference type="Gene3D" id="3.30.420.10">
    <property type="entry name" value="Ribonuclease H-like superfamily/Ribonuclease H"/>
    <property type="match status" value="1"/>
</dbReference>
<dbReference type="InterPro" id="IPR001584">
    <property type="entry name" value="Integrase_cat-core"/>
</dbReference>
<name>A0A085LM85_9BILA</name>
<evidence type="ECO:0000313" key="4">
    <source>
        <dbReference type="Proteomes" id="UP000030764"/>
    </source>
</evidence>
<evidence type="ECO:0000256" key="1">
    <source>
        <dbReference type="SAM" id="MobiDB-lite"/>
    </source>
</evidence>
<dbReference type="GO" id="GO:0003676">
    <property type="term" value="F:nucleic acid binding"/>
    <property type="evidence" value="ECO:0007669"/>
    <property type="project" value="InterPro"/>
</dbReference>
<sequence length="91" mass="10469">MGFYSSYEFKEFAKQYEFEIVTSSPLYPQSNGETERAVATMRKILEKSDDIYLGLQDNTHGNRLLPGRTDVWTPLENQRPSNQGKPPPAER</sequence>
<accession>A0A085LM85</accession>
<dbReference type="InterPro" id="IPR036397">
    <property type="entry name" value="RNaseH_sf"/>
</dbReference>
<dbReference type="AlphaFoldDB" id="A0A085LM85"/>
<feature type="compositionally biased region" description="Polar residues" evidence="1">
    <location>
        <begin position="75"/>
        <end position="84"/>
    </location>
</feature>